<proteinExistence type="inferred from homology"/>
<comment type="caution">
    <text evidence="4">The sequence shown here is derived from an EMBL/GenBank/DDBJ whole genome shotgun (WGS) entry which is preliminary data.</text>
</comment>
<comment type="similarity">
    <text evidence="1">Belongs to the bacterial/plant glucose-1-phosphate adenylyltransferase family.</text>
</comment>
<evidence type="ECO:0000313" key="5">
    <source>
        <dbReference type="Proteomes" id="UP001059480"/>
    </source>
</evidence>
<dbReference type="InterPro" id="IPR011831">
    <property type="entry name" value="ADP-Glc_PPase"/>
</dbReference>
<keyword evidence="4" id="KW-0808">Transferase</keyword>
<keyword evidence="5" id="KW-1185">Reference proteome</keyword>
<evidence type="ECO:0000256" key="2">
    <source>
        <dbReference type="ARBA" id="ARBA00023056"/>
    </source>
</evidence>
<dbReference type="InterPro" id="IPR029044">
    <property type="entry name" value="Nucleotide-diphossugar_trans"/>
</dbReference>
<evidence type="ECO:0000313" key="4">
    <source>
        <dbReference type="EMBL" id="MCQ9209250.1"/>
    </source>
</evidence>
<organism evidence="4 5">
    <name type="scientific">Granulicatella seriolae</name>
    <dbReference type="NCBI Taxonomy" id="2967226"/>
    <lineage>
        <taxon>Bacteria</taxon>
        <taxon>Bacillati</taxon>
        <taxon>Bacillota</taxon>
        <taxon>Bacilli</taxon>
        <taxon>Lactobacillales</taxon>
        <taxon>Carnobacteriaceae</taxon>
        <taxon>Granulicatella</taxon>
    </lineage>
</organism>
<dbReference type="GO" id="GO:0016779">
    <property type="term" value="F:nucleotidyltransferase activity"/>
    <property type="evidence" value="ECO:0007669"/>
    <property type="project" value="UniProtKB-KW"/>
</dbReference>
<dbReference type="CDD" id="cd04651">
    <property type="entry name" value="LbH_G1P_AT_C"/>
    <property type="match status" value="1"/>
</dbReference>
<accession>A0ABT1WL58</accession>
<dbReference type="EMBL" id="JANHNZ010000001">
    <property type="protein sequence ID" value="MCQ9209250.1"/>
    <property type="molecule type" value="Genomic_DNA"/>
</dbReference>
<gene>
    <name evidence="4" type="ORF">NPA36_01540</name>
</gene>
<dbReference type="InterPro" id="IPR056818">
    <property type="entry name" value="GlmU/GlgC-like_hexapep"/>
</dbReference>
<dbReference type="Proteomes" id="UP001059480">
    <property type="component" value="Unassembled WGS sequence"/>
</dbReference>
<dbReference type="Gene3D" id="2.160.10.10">
    <property type="entry name" value="Hexapeptide repeat proteins"/>
    <property type="match status" value="1"/>
</dbReference>
<dbReference type="PANTHER" id="PTHR43523">
    <property type="entry name" value="GLUCOSE-1-PHOSPHATE ADENYLYLTRANSFERASE-RELATED"/>
    <property type="match status" value="1"/>
</dbReference>
<sequence>MKKLGICAVYTLTEEASSLKAITEKRPIAALPFASRYRLIDFALSNASEANISSLALFIGKSGRSIYDHIRSGKPWDLDSHISGGIFTFSQQFYKYSIGAELGFDRSFYEDLITFVKRSKTSHVFISGSQILATLDIKDIRDKHVESGKDITSVFSSQLGQLMNMYMVSVDFLMDLIDRAVEEDMYFEADDLIRHYLKYYEINTYVHQGYTANINSDRAYYQANMDMLEGDKFDGLFNNGVPIVTKEKHGAPTFYTDTAKVRTSLLATDCVIRGTVDHSLIFRRVDILEGATVKNSIIMQGSRIEEGAQVDYAILDKGVVVKAGQVIKGTPDNLVIVTKDTVPEMSY</sequence>
<dbReference type="SUPFAM" id="SSF53448">
    <property type="entry name" value="Nucleotide-diphospho-sugar transferases"/>
    <property type="match status" value="1"/>
</dbReference>
<dbReference type="SUPFAM" id="SSF51161">
    <property type="entry name" value="Trimeric LpxA-like enzymes"/>
    <property type="match status" value="1"/>
</dbReference>
<dbReference type="RefSeq" id="WP_256944355.1">
    <property type="nucleotide sequence ID" value="NZ_JANHNZ010000001.1"/>
</dbReference>
<evidence type="ECO:0000256" key="1">
    <source>
        <dbReference type="ARBA" id="ARBA00010443"/>
    </source>
</evidence>
<protein>
    <submittedName>
        <fullName evidence="4">Glucose-1-phosphate adenylyltransferase subunit GlgD</fullName>
    </submittedName>
</protein>
<keyword evidence="4" id="KW-0548">Nucleotidyltransferase</keyword>
<keyword evidence="2" id="KW-0320">Glycogen biosynthesis</keyword>
<reference evidence="4" key="2">
    <citation type="journal article" date="2023" name="Curr. Microbiol.">
        <title>Granulicatella seriolae sp. nov., a Novel Facultative Anaerobe Isolated from Yellowtail Marine Fish.</title>
        <authorList>
            <person name="Lee M."/>
            <person name="Choi Y.J."/>
            <person name="Farooq A."/>
            <person name="Jeong J.B."/>
            <person name="Jung M.Y."/>
        </authorList>
    </citation>
    <scope>NUCLEOTIDE SEQUENCE</scope>
    <source>
        <strain evidence="4">S8</strain>
    </source>
</reference>
<reference evidence="4" key="3">
    <citation type="journal article" date="2023" name="Microbiol. Resour. Announc.">
        <title>Draft Genome Sequence of Granulicatella sp. Strain S8, Isolated from a Marine Fish, Seriola quinqueradiata.</title>
        <authorList>
            <person name="Lee M."/>
            <person name="Farooq A."/>
            <person name="Jeong J.B."/>
            <person name="Jung M.Y."/>
        </authorList>
    </citation>
    <scope>NUCLEOTIDE SEQUENCE</scope>
    <source>
        <strain evidence="4">S8</strain>
    </source>
</reference>
<reference evidence="4" key="1">
    <citation type="submission" date="2022-07" db="EMBL/GenBank/DDBJ databases">
        <authorList>
            <person name="Jung M.-Y."/>
            <person name="Lee M."/>
        </authorList>
    </citation>
    <scope>NUCLEOTIDE SEQUENCE</scope>
    <source>
        <strain evidence="4">S8</strain>
    </source>
</reference>
<dbReference type="Pfam" id="PF24894">
    <property type="entry name" value="Hexapep_GlmU"/>
    <property type="match status" value="1"/>
</dbReference>
<dbReference type="InterPro" id="IPR011004">
    <property type="entry name" value="Trimer_LpxA-like_sf"/>
</dbReference>
<dbReference type="Gene3D" id="3.90.550.10">
    <property type="entry name" value="Spore Coat Polysaccharide Biosynthesis Protein SpsA, Chain A"/>
    <property type="match status" value="2"/>
</dbReference>
<feature type="domain" description="Glucose-1-phosphate adenylyltransferase/Bifunctional protein GlmU-like C-terminal hexapeptide" evidence="3">
    <location>
        <begin position="259"/>
        <end position="327"/>
    </location>
</feature>
<dbReference type="PANTHER" id="PTHR43523:SF6">
    <property type="entry name" value="GLYCOGEN BIOSYNTHESIS PROTEIN GLGD"/>
    <property type="match status" value="1"/>
</dbReference>
<evidence type="ECO:0000259" key="3">
    <source>
        <dbReference type="Pfam" id="PF24894"/>
    </source>
</evidence>
<name>A0ABT1WL58_9LACT</name>